<protein>
    <submittedName>
        <fullName evidence="2">Transcriptional regulator, XRE family</fullName>
    </submittedName>
</protein>
<dbReference type="KEGG" id="dal:Dalk_2794"/>
<dbReference type="eggNOG" id="COG3655">
    <property type="taxonomic scope" value="Bacteria"/>
</dbReference>
<name>B8FKW4_DESAL</name>
<dbReference type="InterPro" id="IPR001387">
    <property type="entry name" value="Cro/C1-type_HTH"/>
</dbReference>
<proteinExistence type="predicted"/>
<dbReference type="RefSeq" id="WP_015947556.1">
    <property type="nucleotide sequence ID" value="NC_011768.1"/>
</dbReference>
<evidence type="ECO:0000313" key="3">
    <source>
        <dbReference type="Proteomes" id="UP000000739"/>
    </source>
</evidence>
<dbReference type="PROSITE" id="PS50943">
    <property type="entry name" value="HTH_CROC1"/>
    <property type="match status" value="1"/>
</dbReference>
<dbReference type="CDD" id="cd00093">
    <property type="entry name" value="HTH_XRE"/>
    <property type="match status" value="1"/>
</dbReference>
<dbReference type="Gene3D" id="1.10.260.40">
    <property type="entry name" value="lambda repressor-like DNA-binding domains"/>
    <property type="match status" value="1"/>
</dbReference>
<dbReference type="SUPFAM" id="SSF47413">
    <property type="entry name" value="lambda repressor-like DNA-binding domains"/>
    <property type="match status" value="1"/>
</dbReference>
<keyword evidence="3" id="KW-1185">Reference proteome</keyword>
<dbReference type="AlphaFoldDB" id="B8FKW4"/>
<dbReference type="EMBL" id="CP001322">
    <property type="protein sequence ID" value="ACL04486.1"/>
    <property type="molecule type" value="Genomic_DNA"/>
</dbReference>
<evidence type="ECO:0000259" key="1">
    <source>
        <dbReference type="PROSITE" id="PS50943"/>
    </source>
</evidence>
<evidence type="ECO:0000313" key="2">
    <source>
        <dbReference type="EMBL" id="ACL04486.1"/>
    </source>
</evidence>
<dbReference type="SMART" id="SM00530">
    <property type="entry name" value="HTH_XRE"/>
    <property type="match status" value="1"/>
</dbReference>
<gene>
    <name evidence="2" type="ordered locus">Dalk_2794</name>
</gene>
<reference evidence="2 3" key="1">
    <citation type="journal article" date="2012" name="Environ. Microbiol.">
        <title>The genome sequence of Desulfatibacillum alkenivorans AK-01: a blueprint for anaerobic alkane oxidation.</title>
        <authorList>
            <person name="Callaghan A.V."/>
            <person name="Morris B.E."/>
            <person name="Pereira I.A."/>
            <person name="McInerney M.J."/>
            <person name="Austin R.N."/>
            <person name="Groves J.T."/>
            <person name="Kukor J.J."/>
            <person name="Suflita J.M."/>
            <person name="Young L.Y."/>
            <person name="Zylstra G.J."/>
            <person name="Wawrik B."/>
        </authorList>
    </citation>
    <scope>NUCLEOTIDE SEQUENCE [LARGE SCALE GENOMIC DNA]</scope>
    <source>
        <strain evidence="2 3">AK-01</strain>
    </source>
</reference>
<sequence>MMNFELFKTIRKQGLRQKDLAKKVGRSESEVSQVVNGKLILDNSIKAKYAKALNCTIPDIFPEQ</sequence>
<organism evidence="2 3">
    <name type="scientific">Desulfatibacillum aliphaticivorans</name>
    <dbReference type="NCBI Taxonomy" id="218208"/>
    <lineage>
        <taxon>Bacteria</taxon>
        <taxon>Pseudomonadati</taxon>
        <taxon>Thermodesulfobacteriota</taxon>
        <taxon>Desulfobacteria</taxon>
        <taxon>Desulfobacterales</taxon>
        <taxon>Desulfatibacillaceae</taxon>
        <taxon>Desulfatibacillum</taxon>
    </lineage>
</organism>
<dbReference type="HOGENOM" id="CLU_2860319_0_0_7"/>
<dbReference type="Pfam" id="PF01381">
    <property type="entry name" value="HTH_3"/>
    <property type="match status" value="1"/>
</dbReference>
<dbReference type="GO" id="GO:0003677">
    <property type="term" value="F:DNA binding"/>
    <property type="evidence" value="ECO:0007669"/>
    <property type="project" value="InterPro"/>
</dbReference>
<dbReference type="Proteomes" id="UP000000739">
    <property type="component" value="Chromosome"/>
</dbReference>
<accession>B8FKW4</accession>
<feature type="domain" description="HTH cro/C1-type" evidence="1">
    <location>
        <begin position="12"/>
        <end position="60"/>
    </location>
</feature>
<dbReference type="InterPro" id="IPR010982">
    <property type="entry name" value="Lambda_DNA-bd_dom_sf"/>
</dbReference>